<sequence length="118" mass="12680">MRTSAIILGLLASVSLAISKPVATPDGEVEQKDPRLACTSDIDCDIISRDNCCGISYLCARTDAVFNKDELNCGEMSSICGIALPETPGIVSCYCDANNMCQDRPEEFQEPMPTPSPM</sequence>
<organism evidence="2 3">
    <name type="scientific">Amniculicola lignicola CBS 123094</name>
    <dbReference type="NCBI Taxonomy" id="1392246"/>
    <lineage>
        <taxon>Eukaryota</taxon>
        <taxon>Fungi</taxon>
        <taxon>Dikarya</taxon>
        <taxon>Ascomycota</taxon>
        <taxon>Pezizomycotina</taxon>
        <taxon>Dothideomycetes</taxon>
        <taxon>Pleosporomycetidae</taxon>
        <taxon>Pleosporales</taxon>
        <taxon>Amniculicolaceae</taxon>
        <taxon>Amniculicola</taxon>
    </lineage>
</organism>
<keyword evidence="3" id="KW-1185">Reference proteome</keyword>
<dbReference type="EMBL" id="ML977654">
    <property type="protein sequence ID" value="KAF1994644.1"/>
    <property type="molecule type" value="Genomic_DNA"/>
</dbReference>
<feature type="chain" id="PRO_5025542073" evidence="1">
    <location>
        <begin position="20"/>
        <end position="118"/>
    </location>
</feature>
<dbReference type="OrthoDB" id="3921271at2759"/>
<evidence type="ECO:0000256" key="1">
    <source>
        <dbReference type="SAM" id="SignalP"/>
    </source>
</evidence>
<evidence type="ECO:0000313" key="2">
    <source>
        <dbReference type="EMBL" id="KAF1994644.1"/>
    </source>
</evidence>
<keyword evidence="1" id="KW-0732">Signal</keyword>
<name>A0A6A5W037_9PLEO</name>
<dbReference type="AlphaFoldDB" id="A0A6A5W037"/>
<reference evidence="2" key="1">
    <citation type="journal article" date="2020" name="Stud. Mycol.">
        <title>101 Dothideomycetes genomes: a test case for predicting lifestyles and emergence of pathogens.</title>
        <authorList>
            <person name="Haridas S."/>
            <person name="Albert R."/>
            <person name="Binder M."/>
            <person name="Bloem J."/>
            <person name="Labutti K."/>
            <person name="Salamov A."/>
            <person name="Andreopoulos B."/>
            <person name="Baker S."/>
            <person name="Barry K."/>
            <person name="Bills G."/>
            <person name="Bluhm B."/>
            <person name="Cannon C."/>
            <person name="Castanera R."/>
            <person name="Culley D."/>
            <person name="Daum C."/>
            <person name="Ezra D."/>
            <person name="Gonzalez J."/>
            <person name="Henrissat B."/>
            <person name="Kuo A."/>
            <person name="Liang C."/>
            <person name="Lipzen A."/>
            <person name="Lutzoni F."/>
            <person name="Magnuson J."/>
            <person name="Mondo S."/>
            <person name="Nolan M."/>
            <person name="Ohm R."/>
            <person name="Pangilinan J."/>
            <person name="Park H.-J."/>
            <person name="Ramirez L."/>
            <person name="Alfaro M."/>
            <person name="Sun H."/>
            <person name="Tritt A."/>
            <person name="Yoshinaga Y."/>
            <person name="Zwiers L.-H."/>
            <person name="Turgeon B."/>
            <person name="Goodwin S."/>
            <person name="Spatafora J."/>
            <person name="Crous P."/>
            <person name="Grigoriev I."/>
        </authorList>
    </citation>
    <scope>NUCLEOTIDE SEQUENCE</scope>
    <source>
        <strain evidence="2">CBS 123094</strain>
    </source>
</reference>
<protein>
    <submittedName>
        <fullName evidence="2">Uncharacterized protein</fullName>
    </submittedName>
</protein>
<gene>
    <name evidence="2" type="ORF">P154DRAFT_624553</name>
</gene>
<feature type="signal peptide" evidence="1">
    <location>
        <begin position="1"/>
        <end position="19"/>
    </location>
</feature>
<evidence type="ECO:0000313" key="3">
    <source>
        <dbReference type="Proteomes" id="UP000799779"/>
    </source>
</evidence>
<accession>A0A6A5W037</accession>
<proteinExistence type="predicted"/>
<dbReference type="Proteomes" id="UP000799779">
    <property type="component" value="Unassembled WGS sequence"/>
</dbReference>